<dbReference type="InterPro" id="IPR049046">
    <property type="entry name" value="Beta-AFase-like_GH127_middle"/>
</dbReference>
<dbReference type="InterPro" id="IPR012341">
    <property type="entry name" value="6hp_glycosidase-like_sf"/>
</dbReference>
<feature type="domain" description="Non-reducing end beta-L-arabinofuranosidase-like GH127 C-terminal" evidence="3">
    <location>
        <begin position="545"/>
        <end position="658"/>
    </location>
</feature>
<name>A0A369BPX8_9BACL</name>
<evidence type="ECO:0000259" key="1">
    <source>
        <dbReference type="Pfam" id="PF07944"/>
    </source>
</evidence>
<evidence type="ECO:0000313" key="4">
    <source>
        <dbReference type="EMBL" id="RCX22507.1"/>
    </source>
</evidence>
<dbReference type="Pfam" id="PF20737">
    <property type="entry name" value="Glyco_hydro127C"/>
    <property type="match status" value="1"/>
</dbReference>
<dbReference type="InterPro" id="IPR049049">
    <property type="entry name" value="Beta-AFase-like_GH127_C"/>
</dbReference>
<sequence>MYGTGTDKMVHSARVPLNQVQIQDEFWNYYIQLVRDVVVPYQWEALNDRVGSAEPSGAVRNFKIAAGLEQGDFYGMVFQDSDIAKWLEAVAYLLEAKRDPALEEIADGLIDIIALAQQDDGYLNTYFTVKEPGQKWTNLAECHELYCAGHMIEAGVAYFQATGKRKLLDVVSRFADHIDSVFGTEPGKLAGYDGHQEIELALVKLYQATGNERYLRLGRYFVDQRGQKPSFYQIQLDERGGKTHWPSGNEAVDLEYNQSHLPVREQEKAIGHAVRLLYMLTGMADVAAETGDKSLLAACRKLWDNIVSRQMYITGGVGSMPQGEAFSFDYDLPNDTVYAETCASIGLIFFAQRMLRIAPESQFADVMERALYNTVVGGMSRDGKHFFYVNPLEVDPKACGGANRKYDHIKPVRQEWFGCACCPPNVARLLASLGEYIYTVQGNTLYTHLYIGGEAALEVAGNKVTLKQTSNYPWDGKIKLEVIRAEAGEAFGLAVRIPGWCKEASLTVNGAGYPLNDQTMINGYARIERAWQPGDILELRVEMPVTRIYSHPLVRANAGKVALQRGPLVYCLEQADNGPHLHEIVLPRDAEFRAGKEDSLLGGIVSIEAEALRLRDEEWPGGLYSSEPAPGMKNDTVKFIPYYAWANRGEGEMSVWVREQ</sequence>
<gene>
    <name evidence="4" type="ORF">DFP94_10187</name>
</gene>
<dbReference type="RefSeq" id="WP_245954398.1">
    <property type="nucleotide sequence ID" value="NZ_QPJW01000001.1"/>
</dbReference>
<feature type="domain" description="Non-reducing end beta-L-arabinofuranosidase-like GH127 catalytic" evidence="1">
    <location>
        <begin position="19"/>
        <end position="435"/>
    </location>
</feature>
<dbReference type="Gene3D" id="1.50.10.10">
    <property type="match status" value="1"/>
</dbReference>
<dbReference type="SUPFAM" id="SSF48208">
    <property type="entry name" value="Six-hairpin glycosidases"/>
    <property type="match status" value="1"/>
</dbReference>
<dbReference type="Proteomes" id="UP000253090">
    <property type="component" value="Unassembled WGS sequence"/>
</dbReference>
<dbReference type="EMBL" id="QPJW01000001">
    <property type="protein sequence ID" value="RCX22507.1"/>
    <property type="molecule type" value="Genomic_DNA"/>
</dbReference>
<organism evidence="4 5">
    <name type="scientific">Fontibacillus phaseoli</name>
    <dbReference type="NCBI Taxonomy" id="1416533"/>
    <lineage>
        <taxon>Bacteria</taxon>
        <taxon>Bacillati</taxon>
        <taxon>Bacillota</taxon>
        <taxon>Bacilli</taxon>
        <taxon>Bacillales</taxon>
        <taxon>Paenibacillaceae</taxon>
        <taxon>Fontibacillus</taxon>
    </lineage>
</organism>
<evidence type="ECO:0000259" key="3">
    <source>
        <dbReference type="Pfam" id="PF20737"/>
    </source>
</evidence>
<dbReference type="InterPro" id="IPR012878">
    <property type="entry name" value="Beta-AFase-like_GH127_cat"/>
</dbReference>
<keyword evidence="5" id="KW-1185">Reference proteome</keyword>
<dbReference type="PANTHER" id="PTHR43465:SF2">
    <property type="entry name" value="DUF1680 DOMAIN PROTEIN (AFU_ORTHOLOGUE AFUA_1G08910)"/>
    <property type="match status" value="1"/>
</dbReference>
<evidence type="ECO:0000313" key="5">
    <source>
        <dbReference type="Proteomes" id="UP000253090"/>
    </source>
</evidence>
<comment type="caution">
    <text evidence="4">The sequence shown here is derived from an EMBL/GenBank/DDBJ whole genome shotgun (WGS) entry which is preliminary data.</text>
</comment>
<dbReference type="Pfam" id="PF20736">
    <property type="entry name" value="Glyco_hydro127M"/>
    <property type="match status" value="1"/>
</dbReference>
<dbReference type="InterPro" id="IPR008928">
    <property type="entry name" value="6-hairpin_glycosidase_sf"/>
</dbReference>
<accession>A0A369BPX8</accession>
<dbReference type="GO" id="GO:0005975">
    <property type="term" value="P:carbohydrate metabolic process"/>
    <property type="evidence" value="ECO:0007669"/>
    <property type="project" value="InterPro"/>
</dbReference>
<dbReference type="InterPro" id="IPR049174">
    <property type="entry name" value="Beta-AFase-like"/>
</dbReference>
<evidence type="ECO:0008006" key="6">
    <source>
        <dbReference type="Google" id="ProtNLM"/>
    </source>
</evidence>
<evidence type="ECO:0000259" key="2">
    <source>
        <dbReference type="Pfam" id="PF20736"/>
    </source>
</evidence>
<dbReference type="PANTHER" id="PTHR43465">
    <property type="entry name" value="DUF1680 DOMAIN PROTEIN (AFU_ORTHOLOGUE AFUA_1G08910)"/>
    <property type="match status" value="1"/>
</dbReference>
<dbReference type="AlphaFoldDB" id="A0A369BPX8"/>
<feature type="domain" description="Non-reducing end beta-L-arabinofuranosidase-like GH127 middle" evidence="2">
    <location>
        <begin position="444"/>
        <end position="543"/>
    </location>
</feature>
<proteinExistence type="predicted"/>
<reference evidence="4 5" key="1">
    <citation type="submission" date="2018-07" db="EMBL/GenBank/DDBJ databases">
        <title>Genomic Encyclopedia of Type Strains, Phase III (KMG-III): the genomes of soil and plant-associated and newly described type strains.</title>
        <authorList>
            <person name="Whitman W."/>
        </authorList>
    </citation>
    <scope>NUCLEOTIDE SEQUENCE [LARGE SCALE GENOMIC DNA]</scope>
    <source>
        <strain evidence="4 5">CECT 8333</strain>
    </source>
</reference>
<dbReference type="Pfam" id="PF07944">
    <property type="entry name" value="Beta-AFase-like_GH127_cat"/>
    <property type="match status" value="1"/>
</dbReference>
<protein>
    <recommendedName>
        <fullName evidence="6">DUF1680 family protein</fullName>
    </recommendedName>
</protein>